<evidence type="ECO:0000259" key="8">
    <source>
        <dbReference type="PROSITE" id="PS50928"/>
    </source>
</evidence>
<dbReference type="OrthoDB" id="8138334at2"/>
<dbReference type="SUPFAM" id="SSF161098">
    <property type="entry name" value="MetI-like"/>
    <property type="match status" value="1"/>
</dbReference>
<name>A0A238D4V0_THIDL</name>
<dbReference type="PROSITE" id="PS50928">
    <property type="entry name" value="ABC_TM1"/>
    <property type="match status" value="1"/>
</dbReference>
<dbReference type="GO" id="GO:0042918">
    <property type="term" value="P:alkanesulfonate transmembrane transport"/>
    <property type="evidence" value="ECO:0007669"/>
    <property type="project" value="UniProtKB-ARBA"/>
</dbReference>
<sequence length="285" mass="31595">MSAAPLDSADGLALGMHKPASGGARWRERMRIRAAIPNWVYVLLSVFGFLLPLLVWQLVAASGWVGALFLPSPGAVVHSFVDWTHNGLSDDTLISIYRVVMGFVIAAVIGVPLGIYIGAYKWFEALLQPINDFVRYMPASAFIPLVLLWVGIGEGSKIAIIFIGVIFQIIVMVADAVRRVPENYLEVAYTMGATQGEVLGLVIWRSVLPELLDILRINMGWAWTYLVVAEMVAANSGLGFQILQSQRFLNTPKIFVGIFVIGLIGLLFDLAFRWIYRLVFPWKRA</sequence>
<feature type="transmembrane region" description="Helical" evidence="7">
    <location>
        <begin position="255"/>
        <end position="276"/>
    </location>
</feature>
<comment type="subcellular location">
    <subcellularLocation>
        <location evidence="1 7">Cell membrane</location>
        <topology evidence="1 7">Multi-pass membrane protein</topology>
    </subcellularLocation>
</comment>
<evidence type="ECO:0000313" key="9">
    <source>
        <dbReference type="EMBL" id="SBP88265.1"/>
    </source>
</evidence>
<dbReference type="PANTHER" id="PTHR30151:SF0">
    <property type="entry name" value="ABC TRANSPORTER PERMEASE PROTEIN MJ0413-RELATED"/>
    <property type="match status" value="1"/>
</dbReference>
<evidence type="ECO:0000313" key="10">
    <source>
        <dbReference type="Proteomes" id="UP000214566"/>
    </source>
</evidence>
<dbReference type="RefSeq" id="WP_094160426.1">
    <property type="nucleotide sequence ID" value="NZ_LT592170.1"/>
</dbReference>
<gene>
    <name evidence="9" type="ORF">THIARS_60978</name>
</gene>
<dbReference type="InterPro" id="IPR035906">
    <property type="entry name" value="MetI-like_sf"/>
</dbReference>
<dbReference type="EMBL" id="FLMQ01000055">
    <property type="protein sequence ID" value="SBP88265.1"/>
    <property type="molecule type" value="Genomic_DNA"/>
</dbReference>
<evidence type="ECO:0000256" key="7">
    <source>
        <dbReference type="RuleBase" id="RU363032"/>
    </source>
</evidence>
<feature type="transmembrane region" description="Helical" evidence="7">
    <location>
        <begin position="223"/>
        <end position="243"/>
    </location>
</feature>
<feature type="transmembrane region" description="Helical" evidence="7">
    <location>
        <begin position="39"/>
        <end position="59"/>
    </location>
</feature>
<dbReference type="FunFam" id="1.10.3720.10:FF:000003">
    <property type="entry name" value="Aliphatic sulfonate ABC transporter permease"/>
    <property type="match status" value="1"/>
</dbReference>
<keyword evidence="6 7" id="KW-0472">Membrane</keyword>
<protein>
    <submittedName>
        <fullName evidence="9">Putative Nitrate transport permease protein nrtB</fullName>
    </submittedName>
</protein>
<feature type="transmembrane region" description="Helical" evidence="7">
    <location>
        <begin position="96"/>
        <end position="121"/>
    </location>
</feature>
<dbReference type="Pfam" id="PF00528">
    <property type="entry name" value="BPD_transp_1"/>
    <property type="match status" value="1"/>
</dbReference>
<keyword evidence="3" id="KW-1003">Cell membrane</keyword>
<dbReference type="GO" id="GO:0005886">
    <property type="term" value="C:plasma membrane"/>
    <property type="evidence" value="ECO:0007669"/>
    <property type="project" value="UniProtKB-SubCell"/>
</dbReference>
<feature type="transmembrane region" description="Helical" evidence="7">
    <location>
        <begin position="184"/>
        <end position="203"/>
    </location>
</feature>
<accession>A0A238D4V0</accession>
<feature type="transmembrane region" description="Helical" evidence="7">
    <location>
        <begin position="133"/>
        <end position="152"/>
    </location>
</feature>
<keyword evidence="5 7" id="KW-1133">Transmembrane helix</keyword>
<evidence type="ECO:0000256" key="6">
    <source>
        <dbReference type="ARBA" id="ARBA00023136"/>
    </source>
</evidence>
<evidence type="ECO:0000256" key="5">
    <source>
        <dbReference type="ARBA" id="ARBA00022989"/>
    </source>
</evidence>
<keyword evidence="2 7" id="KW-0813">Transport</keyword>
<keyword evidence="10" id="KW-1185">Reference proteome</keyword>
<proteinExistence type="inferred from homology"/>
<feature type="transmembrane region" description="Helical" evidence="7">
    <location>
        <begin position="158"/>
        <end position="177"/>
    </location>
</feature>
<comment type="similarity">
    <text evidence="7">Belongs to the binding-protein-dependent transport system permease family.</text>
</comment>
<dbReference type="Gene3D" id="1.10.3720.10">
    <property type="entry name" value="MetI-like"/>
    <property type="match status" value="1"/>
</dbReference>
<evidence type="ECO:0000256" key="1">
    <source>
        <dbReference type="ARBA" id="ARBA00004651"/>
    </source>
</evidence>
<reference evidence="9 10" key="1">
    <citation type="submission" date="2016-06" db="EMBL/GenBank/DDBJ databases">
        <authorList>
            <person name="Kjaerup R.B."/>
            <person name="Dalgaard T.S."/>
            <person name="Juul-Madsen H.R."/>
        </authorList>
    </citation>
    <scope>NUCLEOTIDE SEQUENCE [LARGE SCALE GENOMIC DNA]</scope>
    <source>
        <strain evidence="9 10">DSM 16361</strain>
    </source>
</reference>
<dbReference type="Proteomes" id="UP000214566">
    <property type="component" value="Unassembled WGS sequence"/>
</dbReference>
<dbReference type="CDD" id="cd06261">
    <property type="entry name" value="TM_PBP2"/>
    <property type="match status" value="1"/>
</dbReference>
<evidence type="ECO:0000256" key="3">
    <source>
        <dbReference type="ARBA" id="ARBA00022475"/>
    </source>
</evidence>
<evidence type="ECO:0000256" key="4">
    <source>
        <dbReference type="ARBA" id="ARBA00022692"/>
    </source>
</evidence>
<dbReference type="AlphaFoldDB" id="A0A238D4V0"/>
<evidence type="ECO:0000256" key="2">
    <source>
        <dbReference type="ARBA" id="ARBA00022448"/>
    </source>
</evidence>
<keyword evidence="4 7" id="KW-0812">Transmembrane</keyword>
<organism evidence="9 10">
    <name type="scientific">Thiomonas delicata</name>
    <name type="common">Thiomonas cuprina</name>
    <dbReference type="NCBI Taxonomy" id="364030"/>
    <lineage>
        <taxon>Bacteria</taxon>
        <taxon>Pseudomonadati</taxon>
        <taxon>Pseudomonadota</taxon>
        <taxon>Betaproteobacteria</taxon>
        <taxon>Burkholderiales</taxon>
        <taxon>Thiomonas</taxon>
    </lineage>
</organism>
<feature type="domain" description="ABC transmembrane type-1" evidence="8">
    <location>
        <begin position="92"/>
        <end position="276"/>
    </location>
</feature>
<dbReference type="PANTHER" id="PTHR30151">
    <property type="entry name" value="ALKANE SULFONATE ABC TRANSPORTER-RELATED, MEMBRANE SUBUNIT"/>
    <property type="match status" value="1"/>
</dbReference>
<dbReference type="InterPro" id="IPR000515">
    <property type="entry name" value="MetI-like"/>
</dbReference>